<name>A0A2R5ENC5_9BACL</name>
<evidence type="ECO:0000256" key="2">
    <source>
        <dbReference type="ARBA" id="ARBA00023295"/>
    </source>
</evidence>
<evidence type="ECO:0000259" key="3">
    <source>
        <dbReference type="Pfam" id="PF01156"/>
    </source>
</evidence>
<dbReference type="PANTHER" id="PTHR12304">
    <property type="entry name" value="INOSINE-URIDINE PREFERRING NUCLEOSIDE HYDROLASE"/>
    <property type="match status" value="1"/>
</dbReference>
<keyword evidence="5" id="KW-1185">Reference proteome</keyword>
<dbReference type="Gene3D" id="3.90.245.10">
    <property type="entry name" value="Ribonucleoside hydrolase-like"/>
    <property type="match status" value="1"/>
</dbReference>
<dbReference type="InterPro" id="IPR001910">
    <property type="entry name" value="Inosine/uridine_hydrolase_dom"/>
</dbReference>
<keyword evidence="2" id="KW-0326">Glycosidase</keyword>
<dbReference type="SUPFAM" id="SSF53590">
    <property type="entry name" value="Nucleoside hydrolase"/>
    <property type="match status" value="1"/>
</dbReference>
<dbReference type="PANTHER" id="PTHR12304:SF4">
    <property type="entry name" value="URIDINE NUCLEOSIDASE"/>
    <property type="match status" value="1"/>
</dbReference>
<dbReference type="Pfam" id="PF01156">
    <property type="entry name" value="IU_nuc_hydro"/>
    <property type="match status" value="1"/>
</dbReference>
<dbReference type="InterPro" id="IPR036452">
    <property type="entry name" value="Ribo_hydro-like"/>
</dbReference>
<comment type="caution">
    <text evidence="4">The sequence shown here is derived from an EMBL/GenBank/DDBJ whole genome shotgun (WGS) entry which is preliminary data.</text>
</comment>
<evidence type="ECO:0000313" key="4">
    <source>
        <dbReference type="EMBL" id="GBG07159.1"/>
    </source>
</evidence>
<evidence type="ECO:0000256" key="1">
    <source>
        <dbReference type="ARBA" id="ARBA00022801"/>
    </source>
</evidence>
<dbReference type="EMBL" id="BDQX01000078">
    <property type="protein sequence ID" value="GBG07159.1"/>
    <property type="molecule type" value="Genomic_DNA"/>
</dbReference>
<gene>
    <name evidence="4" type="ORF">PAT3040_01707</name>
</gene>
<feature type="domain" description="Inosine/uridine-preferring nucleoside hydrolase" evidence="3">
    <location>
        <begin position="6"/>
        <end position="291"/>
    </location>
</feature>
<dbReference type="GO" id="GO:0005829">
    <property type="term" value="C:cytosol"/>
    <property type="evidence" value="ECO:0007669"/>
    <property type="project" value="TreeGrafter"/>
</dbReference>
<dbReference type="Proteomes" id="UP000245202">
    <property type="component" value="Unassembled WGS sequence"/>
</dbReference>
<sequence length="302" mass="32699">MDVKRIIIDTDIGSDPDDSVALALAMRSPELQIEGITTVYGDVDLRARLAKKMLRLGEKADIPIYTGISPSLLRNREVWWGGHEGEGVLEGGESTESAGHAVDFIIEKIMSNPGQITLIAIGPLANVAAALIREPAIATNVKQILMMGGVTRLGKGGASLPVLEHNIKCDPEAASVVFASGAPIVMVGLDVTMHVNIHRSEVQQLSRSTSPLNQAVSEMLGRWLDICQRDFTAMHDPIAVSYLLDDAVLQTERMNVTVEYDLRHPSGMTVAVPSETGNVQVCLGVNSERFIRLLMERLLGNE</sequence>
<dbReference type="GO" id="GO:0006152">
    <property type="term" value="P:purine nucleoside catabolic process"/>
    <property type="evidence" value="ECO:0007669"/>
    <property type="project" value="TreeGrafter"/>
</dbReference>
<organism evidence="4 5">
    <name type="scientific">Paenibacillus agaridevorans</name>
    <dbReference type="NCBI Taxonomy" id="171404"/>
    <lineage>
        <taxon>Bacteria</taxon>
        <taxon>Bacillati</taxon>
        <taxon>Bacillota</taxon>
        <taxon>Bacilli</taxon>
        <taxon>Bacillales</taxon>
        <taxon>Paenibacillaceae</taxon>
        <taxon>Paenibacillus</taxon>
    </lineage>
</organism>
<dbReference type="GO" id="GO:0008477">
    <property type="term" value="F:purine nucleosidase activity"/>
    <property type="evidence" value="ECO:0007669"/>
    <property type="project" value="TreeGrafter"/>
</dbReference>
<keyword evidence="1 4" id="KW-0378">Hydrolase</keyword>
<accession>A0A2R5ENC5</accession>
<dbReference type="AlphaFoldDB" id="A0A2R5ENC5"/>
<dbReference type="InterPro" id="IPR023186">
    <property type="entry name" value="IUNH"/>
</dbReference>
<dbReference type="RefSeq" id="WP_108992270.1">
    <property type="nucleotide sequence ID" value="NZ_BDQX01000078.1"/>
</dbReference>
<protein>
    <submittedName>
        <fullName evidence="4">Nucleoside hydrolase</fullName>
    </submittedName>
</protein>
<reference evidence="4 5" key="1">
    <citation type="submission" date="2017-08" db="EMBL/GenBank/DDBJ databases">
        <title>Substantial Increase in Enzyme Production by Combined Drug-Resistance Mutations in Paenibacillus agaridevorans.</title>
        <authorList>
            <person name="Tanaka Y."/>
            <person name="Funane K."/>
            <person name="Hosaka T."/>
            <person name="Shiwa Y."/>
            <person name="Fujita N."/>
            <person name="Miyazaki T."/>
            <person name="Yoshikawa H."/>
            <person name="Murakami K."/>
            <person name="Kasahara K."/>
            <person name="Inaoka T."/>
            <person name="Hiraga Y."/>
            <person name="Ochi K."/>
        </authorList>
    </citation>
    <scope>NUCLEOTIDE SEQUENCE [LARGE SCALE GENOMIC DNA]</scope>
    <source>
        <strain evidence="4 5">T-3040</strain>
    </source>
</reference>
<evidence type="ECO:0000313" key="5">
    <source>
        <dbReference type="Proteomes" id="UP000245202"/>
    </source>
</evidence>
<proteinExistence type="predicted"/>